<dbReference type="InterPro" id="IPR038054">
    <property type="entry name" value="LD_TPept-like_central_sf"/>
</dbReference>
<dbReference type="OrthoDB" id="3176960at2"/>
<protein>
    <recommendedName>
        <fullName evidence="7">L,D-TPase catalytic domain-containing protein</fullName>
    </recommendedName>
</protein>
<dbReference type="Pfam" id="PF03734">
    <property type="entry name" value="YkuD"/>
    <property type="match status" value="1"/>
</dbReference>
<dbReference type="InterPro" id="IPR038063">
    <property type="entry name" value="Transpep_catalytic_dom"/>
</dbReference>
<dbReference type="SUPFAM" id="SSF143985">
    <property type="entry name" value="L,D-transpeptidase pre-catalytic domain-like"/>
    <property type="match status" value="1"/>
</dbReference>
<sequence length="460" mass="49661">MKRSTKTILGLVLFLAAAYGIRSAHYNSHFLSDTVIGGVHVGGKTTTEAAQMLKGHLADERYTVVENHKKIATFTSRQAGVHTPTQTELSHVMAQQNNWAWPLHLTTATASTHGVDSANVNQARFNNVARQIVATASQAPRTTSKNAHLTYRNGQFTVTKPVYGTAVTLTSTKQALMQALEADTQQLQLSNAYVKPSVTAKSASLSRAEANAQKIAGHTLTFKLAGKAHPVSTKRVASWLTTKNGQLALKTGAVTKYVSALSKKYGTVSKTRRFKTTNSGTVAVPAGLYGWSIKVAATVKRLKPAVLTTMRTQNVTQTPTIQGTGYHKNGADIGKTYVEVSKAKQHMWIYKNGQLVISTAVVTGKPPKGTTPSGVYVVWSKQRNATLRGLNDDGSKYASKVSYWMPVDNTGVGIHDSPWQPQYGGTWYKSHGSHGCVNTPPAVMKHVFATVALNTPVVIY</sequence>
<dbReference type="PANTHER" id="PTHR30582">
    <property type="entry name" value="L,D-TRANSPEPTIDASE"/>
    <property type="match status" value="1"/>
</dbReference>
<accession>A0A0R1HTE4</accession>
<evidence type="ECO:0000259" key="7">
    <source>
        <dbReference type="PROSITE" id="PS52029"/>
    </source>
</evidence>
<reference evidence="8 9" key="1">
    <citation type="journal article" date="2015" name="Genome Announc.">
        <title>Expanding the biotechnology potential of lactobacilli through comparative genomics of 213 strains and associated genera.</title>
        <authorList>
            <person name="Sun Z."/>
            <person name="Harris H.M."/>
            <person name="McCann A."/>
            <person name="Guo C."/>
            <person name="Argimon S."/>
            <person name="Zhang W."/>
            <person name="Yang X."/>
            <person name="Jeffery I.B."/>
            <person name="Cooney J.C."/>
            <person name="Kagawa T.F."/>
            <person name="Liu W."/>
            <person name="Song Y."/>
            <person name="Salvetti E."/>
            <person name="Wrobel A."/>
            <person name="Rasinkangas P."/>
            <person name="Parkhill J."/>
            <person name="Rea M.C."/>
            <person name="O'Sullivan O."/>
            <person name="Ritari J."/>
            <person name="Douillard F.P."/>
            <person name="Paul Ross R."/>
            <person name="Yang R."/>
            <person name="Briner A.E."/>
            <person name="Felis G.E."/>
            <person name="de Vos W.M."/>
            <person name="Barrangou R."/>
            <person name="Klaenhammer T.R."/>
            <person name="Caufield P.W."/>
            <person name="Cui Y."/>
            <person name="Zhang H."/>
            <person name="O'Toole P.W."/>
        </authorList>
    </citation>
    <scope>NUCLEOTIDE SEQUENCE [LARGE SCALE GENOMIC DNA]</scope>
    <source>
        <strain evidence="8 9">JCM 15530</strain>
    </source>
</reference>
<dbReference type="EMBL" id="AZCX01000013">
    <property type="protein sequence ID" value="KRK47028.1"/>
    <property type="molecule type" value="Genomic_DNA"/>
</dbReference>
<dbReference type="SUPFAM" id="SSF141523">
    <property type="entry name" value="L,D-transpeptidase catalytic domain-like"/>
    <property type="match status" value="1"/>
</dbReference>
<evidence type="ECO:0000256" key="1">
    <source>
        <dbReference type="ARBA" id="ARBA00004752"/>
    </source>
</evidence>
<dbReference type="GO" id="GO:0071972">
    <property type="term" value="F:peptidoglycan L,D-transpeptidase activity"/>
    <property type="evidence" value="ECO:0007669"/>
    <property type="project" value="TreeGrafter"/>
</dbReference>
<gene>
    <name evidence="8" type="ORF">FC96_GL000794</name>
</gene>
<keyword evidence="4 6" id="KW-0573">Peptidoglycan synthesis</keyword>
<dbReference type="PROSITE" id="PS52029">
    <property type="entry name" value="LD_TPASE"/>
    <property type="match status" value="1"/>
</dbReference>
<dbReference type="Gene3D" id="2.40.440.10">
    <property type="entry name" value="L,D-transpeptidase catalytic domain-like"/>
    <property type="match status" value="1"/>
</dbReference>
<feature type="active site" description="Nucleophile" evidence="6">
    <location>
        <position position="436"/>
    </location>
</feature>
<dbReference type="GO" id="GO:0008360">
    <property type="term" value="P:regulation of cell shape"/>
    <property type="evidence" value="ECO:0007669"/>
    <property type="project" value="UniProtKB-UniRule"/>
</dbReference>
<dbReference type="GO" id="GO:0016740">
    <property type="term" value="F:transferase activity"/>
    <property type="evidence" value="ECO:0007669"/>
    <property type="project" value="UniProtKB-KW"/>
</dbReference>
<comment type="caution">
    <text evidence="8">The sequence shown here is derived from an EMBL/GenBank/DDBJ whole genome shotgun (WGS) entry which is preliminary data.</text>
</comment>
<name>A0A0R1HTE4_9LACO</name>
<dbReference type="PATRIC" id="fig|1302272.5.peg.794"/>
<evidence type="ECO:0000256" key="2">
    <source>
        <dbReference type="ARBA" id="ARBA00022679"/>
    </source>
</evidence>
<dbReference type="GO" id="GO:0071555">
    <property type="term" value="P:cell wall organization"/>
    <property type="evidence" value="ECO:0007669"/>
    <property type="project" value="UniProtKB-UniRule"/>
</dbReference>
<dbReference type="RefSeq" id="WP_056943121.1">
    <property type="nucleotide sequence ID" value="NZ_AZCX01000013.1"/>
</dbReference>
<dbReference type="PANTHER" id="PTHR30582:SF33">
    <property type="entry name" value="EXPORTED PROTEIN"/>
    <property type="match status" value="1"/>
</dbReference>
<dbReference type="InterPro" id="IPR005490">
    <property type="entry name" value="LD_TPept_cat_dom"/>
</dbReference>
<dbReference type="AlphaFoldDB" id="A0A0R1HTE4"/>
<dbReference type="UniPathway" id="UPA00219"/>
<keyword evidence="3 6" id="KW-0133">Cell shape</keyword>
<dbReference type="STRING" id="1302272.FC96_GL000794"/>
<keyword evidence="9" id="KW-1185">Reference proteome</keyword>
<feature type="domain" description="L,D-TPase catalytic" evidence="7">
    <location>
        <begin position="336"/>
        <end position="460"/>
    </location>
</feature>
<evidence type="ECO:0000313" key="8">
    <source>
        <dbReference type="EMBL" id="KRK47028.1"/>
    </source>
</evidence>
<dbReference type="Proteomes" id="UP000050911">
    <property type="component" value="Unassembled WGS sequence"/>
</dbReference>
<organism evidence="8 9">
    <name type="scientific">Secundilactobacillus kimchicus JCM 15530</name>
    <dbReference type="NCBI Taxonomy" id="1302272"/>
    <lineage>
        <taxon>Bacteria</taxon>
        <taxon>Bacillati</taxon>
        <taxon>Bacillota</taxon>
        <taxon>Bacilli</taxon>
        <taxon>Lactobacillales</taxon>
        <taxon>Lactobacillaceae</taxon>
        <taxon>Secundilactobacillus</taxon>
    </lineage>
</organism>
<dbReference type="CDD" id="cd16913">
    <property type="entry name" value="YkuD_like"/>
    <property type="match status" value="1"/>
</dbReference>
<dbReference type="GO" id="GO:0018104">
    <property type="term" value="P:peptidoglycan-protein cross-linking"/>
    <property type="evidence" value="ECO:0007669"/>
    <property type="project" value="TreeGrafter"/>
</dbReference>
<dbReference type="Pfam" id="PF12229">
    <property type="entry name" value="PG_binding_4"/>
    <property type="match status" value="1"/>
</dbReference>
<proteinExistence type="predicted"/>
<evidence type="ECO:0000313" key="9">
    <source>
        <dbReference type="Proteomes" id="UP000050911"/>
    </source>
</evidence>
<dbReference type="Gene3D" id="3.10.20.800">
    <property type="match status" value="1"/>
</dbReference>
<dbReference type="InterPro" id="IPR022029">
    <property type="entry name" value="YoaR-like_PG-bd"/>
</dbReference>
<dbReference type="GO" id="GO:0005576">
    <property type="term" value="C:extracellular region"/>
    <property type="evidence" value="ECO:0007669"/>
    <property type="project" value="TreeGrafter"/>
</dbReference>
<evidence type="ECO:0000256" key="4">
    <source>
        <dbReference type="ARBA" id="ARBA00022984"/>
    </source>
</evidence>
<keyword evidence="2" id="KW-0808">Transferase</keyword>
<evidence type="ECO:0000256" key="3">
    <source>
        <dbReference type="ARBA" id="ARBA00022960"/>
    </source>
</evidence>
<dbReference type="InterPro" id="IPR050979">
    <property type="entry name" value="LD-transpeptidase"/>
</dbReference>
<feature type="active site" description="Proton donor/acceptor" evidence="6">
    <location>
        <position position="415"/>
    </location>
</feature>
<evidence type="ECO:0000256" key="6">
    <source>
        <dbReference type="PROSITE-ProRule" id="PRU01373"/>
    </source>
</evidence>
<comment type="pathway">
    <text evidence="1 6">Cell wall biogenesis; peptidoglycan biosynthesis.</text>
</comment>
<evidence type="ECO:0000256" key="5">
    <source>
        <dbReference type="ARBA" id="ARBA00023316"/>
    </source>
</evidence>
<keyword evidence="5 6" id="KW-0961">Cell wall biogenesis/degradation</keyword>